<dbReference type="InterPro" id="IPR008969">
    <property type="entry name" value="CarboxyPept-like_regulatory"/>
</dbReference>
<protein>
    <recommendedName>
        <fullName evidence="3">TonB-dependent receptor plug domain-containing protein</fullName>
    </recommendedName>
</protein>
<dbReference type="InterPro" id="IPR037066">
    <property type="entry name" value="Plug_dom_sf"/>
</dbReference>
<dbReference type="SUPFAM" id="SSF49464">
    <property type="entry name" value="Carboxypeptidase regulatory domain-like"/>
    <property type="match status" value="1"/>
</dbReference>
<feature type="signal peptide" evidence="2">
    <location>
        <begin position="1"/>
        <end position="21"/>
    </location>
</feature>
<keyword evidence="5" id="KW-1185">Reference proteome</keyword>
<comment type="subcellular location">
    <subcellularLocation>
        <location evidence="1">Cell outer membrane</location>
        <topology evidence="1">Multi-pass membrane protein</topology>
    </subcellularLocation>
</comment>
<keyword evidence="1" id="KW-0813">Transport</keyword>
<keyword evidence="1" id="KW-0472">Membrane</keyword>
<dbReference type="PROSITE" id="PS52016">
    <property type="entry name" value="TONB_DEPENDENT_REC_3"/>
    <property type="match status" value="1"/>
</dbReference>
<dbReference type="EMBL" id="POWF01000005">
    <property type="protein sequence ID" value="PNQ72917.1"/>
    <property type="molecule type" value="Genomic_DNA"/>
</dbReference>
<dbReference type="InterPro" id="IPR012910">
    <property type="entry name" value="Plug_dom"/>
</dbReference>
<dbReference type="Proteomes" id="UP000236641">
    <property type="component" value="Unassembled WGS sequence"/>
</dbReference>
<dbReference type="InterPro" id="IPR011990">
    <property type="entry name" value="TPR-like_helical_dom_sf"/>
</dbReference>
<comment type="caution">
    <text evidence="4">The sequence shown here is derived from an EMBL/GenBank/DDBJ whole genome shotgun (WGS) entry which is preliminary data.</text>
</comment>
<gene>
    <name evidence="4" type="ORF">C1T31_09425</name>
</gene>
<evidence type="ECO:0000313" key="4">
    <source>
        <dbReference type="EMBL" id="PNQ72917.1"/>
    </source>
</evidence>
<feature type="domain" description="TonB-dependent receptor plug" evidence="3">
    <location>
        <begin position="116"/>
        <end position="215"/>
    </location>
</feature>
<dbReference type="InterPro" id="IPR039426">
    <property type="entry name" value="TonB-dep_rcpt-like"/>
</dbReference>
<dbReference type="Gene3D" id="2.170.130.10">
    <property type="entry name" value="TonB-dependent receptor, plug domain"/>
    <property type="match status" value="1"/>
</dbReference>
<name>A0A2K1DY20_9FLAO</name>
<comment type="similarity">
    <text evidence="1">Belongs to the TonB-dependent receptor family.</text>
</comment>
<feature type="chain" id="PRO_5014438818" description="TonB-dependent receptor plug domain-containing protein" evidence="2">
    <location>
        <begin position="22"/>
        <end position="537"/>
    </location>
</feature>
<dbReference type="Gene3D" id="2.60.40.1120">
    <property type="entry name" value="Carboxypeptidase-like, regulatory domain"/>
    <property type="match status" value="1"/>
</dbReference>
<evidence type="ECO:0000256" key="1">
    <source>
        <dbReference type="PROSITE-ProRule" id="PRU01360"/>
    </source>
</evidence>
<organism evidence="4 5">
    <name type="scientific">Hanstruepera neustonica</name>
    <dbReference type="NCBI Taxonomy" id="1445657"/>
    <lineage>
        <taxon>Bacteria</taxon>
        <taxon>Pseudomonadati</taxon>
        <taxon>Bacteroidota</taxon>
        <taxon>Flavobacteriia</taxon>
        <taxon>Flavobacteriales</taxon>
        <taxon>Flavobacteriaceae</taxon>
        <taxon>Hanstruepera</taxon>
    </lineage>
</organism>
<accession>A0A2K1DY20</accession>
<dbReference type="RefSeq" id="WP_103052253.1">
    <property type="nucleotide sequence ID" value="NZ_POWF01000005.1"/>
</dbReference>
<evidence type="ECO:0000313" key="5">
    <source>
        <dbReference type="Proteomes" id="UP000236641"/>
    </source>
</evidence>
<dbReference type="AlphaFoldDB" id="A0A2K1DY20"/>
<keyword evidence="1" id="KW-0812">Transmembrane</keyword>
<keyword evidence="1" id="KW-1134">Transmembrane beta strand</keyword>
<evidence type="ECO:0000259" key="3">
    <source>
        <dbReference type="Pfam" id="PF07715"/>
    </source>
</evidence>
<dbReference type="SUPFAM" id="SSF56935">
    <property type="entry name" value="Porins"/>
    <property type="match status" value="1"/>
</dbReference>
<keyword evidence="1" id="KW-0998">Cell outer membrane</keyword>
<dbReference type="Pfam" id="PF07715">
    <property type="entry name" value="Plug"/>
    <property type="match status" value="1"/>
</dbReference>
<dbReference type="OrthoDB" id="9768177at2"/>
<dbReference type="Pfam" id="PF13715">
    <property type="entry name" value="CarbopepD_reg_2"/>
    <property type="match status" value="1"/>
</dbReference>
<dbReference type="GO" id="GO:0009279">
    <property type="term" value="C:cell outer membrane"/>
    <property type="evidence" value="ECO:0007669"/>
    <property type="project" value="UniProtKB-SubCell"/>
</dbReference>
<reference evidence="4 5" key="1">
    <citation type="submission" date="2018-01" db="EMBL/GenBank/DDBJ databases">
        <title>The draft genome of Hanstruepera neustonica JCM19743.</title>
        <authorList>
            <person name="He R.-H."/>
            <person name="Du Z.-J."/>
        </authorList>
    </citation>
    <scope>NUCLEOTIDE SEQUENCE [LARGE SCALE GENOMIC DNA]</scope>
    <source>
        <strain evidence="4 5">JCM19743</strain>
    </source>
</reference>
<keyword evidence="2" id="KW-0732">Signal</keyword>
<proteinExistence type="inferred from homology"/>
<sequence length="537" mass="59833">MKKILPLIVIFLMSMSSWSQNDSDKVIGTVYDSDKQALPNVSIAKMGSKKSYKTDKNGNFSIRAKANDTLIFTHDGYMQSITPISGSEEIVVVMNENLLGSKNKIEGALGLKKNKDEVTTAYGVIEADDLNIANSNNNIQGFQGKVSGLNVNNDKVYLRGIRSIQANNSALVVIDGVISTYEYLQTIDYNLIESVTVHKGANGAALYGSQAANGAIIVKTKKSLSNVKSNNVGASKEDVYKYNKRLKVKVSNTTPEYISEFEKMDSNTAVLENYRLMMEKYASSPSYHLDVYDFFENTNDSENSKAVLNDVISSETISGEQLRAFAYRLTEQGKIEEANVLNNKILKKLPNDVKSYRDLALGYTQVGKGQIAFNTLSTFLDTDLGETNGSSFKTITLHEVNHMIQKEPSIRTNDLASHNIIETEYDLRIVVDWNRDDINLNVKIVDPFTEFASAENPITRIGGEFSGILGLNEYVIRHAKKGDYYVVVNNDSDVPESITYVKVTTYKNYGRSNEEKEVTTFKLEPQKKDQVIAQVKI</sequence>
<evidence type="ECO:0000256" key="2">
    <source>
        <dbReference type="SAM" id="SignalP"/>
    </source>
</evidence>
<dbReference type="SUPFAM" id="SSF48452">
    <property type="entry name" value="TPR-like"/>
    <property type="match status" value="1"/>
</dbReference>